<protein>
    <submittedName>
        <fullName evidence="1">Uncharacterized protein</fullName>
    </submittedName>
</protein>
<accession>A0ACB9HP50</accession>
<name>A0ACB9HP50_9ASTR</name>
<gene>
    <name evidence="1" type="ORF">L1987_32837</name>
</gene>
<dbReference type="Proteomes" id="UP001056120">
    <property type="component" value="Linkage Group LG11"/>
</dbReference>
<dbReference type="EMBL" id="CM042028">
    <property type="protein sequence ID" value="KAI3797579.1"/>
    <property type="molecule type" value="Genomic_DNA"/>
</dbReference>
<comment type="caution">
    <text evidence="1">The sequence shown here is derived from an EMBL/GenBank/DDBJ whole genome shotgun (WGS) entry which is preliminary data.</text>
</comment>
<evidence type="ECO:0000313" key="2">
    <source>
        <dbReference type="Proteomes" id="UP001056120"/>
    </source>
</evidence>
<sequence>MDDSPAPELASILNANVVTSETIKHISLKNPGYIDTRVDELKMQTGKENVKENITADHTNCLKSSFHVKLAADKQPQCSGPNDTHVSTSTTRSHITNKKCSITTFHSVVELSTGGEKSSGFSLDMDEAFKALAARPPPNI</sequence>
<reference evidence="2" key="1">
    <citation type="journal article" date="2022" name="Mol. Ecol. Resour.">
        <title>The genomes of chicory, endive, great burdock and yacon provide insights into Asteraceae palaeo-polyploidization history and plant inulin production.</title>
        <authorList>
            <person name="Fan W."/>
            <person name="Wang S."/>
            <person name="Wang H."/>
            <person name="Wang A."/>
            <person name="Jiang F."/>
            <person name="Liu H."/>
            <person name="Zhao H."/>
            <person name="Xu D."/>
            <person name="Zhang Y."/>
        </authorList>
    </citation>
    <scope>NUCLEOTIDE SEQUENCE [LARGE SCALE GENOMIC DNA]</scope>
    <source>
        <strain evidence="2">cv. Yunnan</strain>
    </source>
</reference>
<reference evidence="1 2" key="2">
    <citation type="journal article" date="2022" name="Mol. Ecol. Resour.">
        <title>The genomes of chicory, endive, great burdock and yacon provide insights into Asteraceae paleo-polyploidization history and plant inulin production.</title>
        <authorList>
            <person name="Fan W."/>
            <person name="Wang S."/>
            <person name="Wang H."/>
            <person name="Wang A."/>
            <person name="Jiang F."/>
            <person name="Liu H."/>
            <person name="Zhao H."/>
            <person name="Xu D."/>
            <person name="Zhang Y."/>
        </authorList>
    </citation>
    <scope>NUCLEOTIDE SEQUENCE [LARGE SCALE GENOMIC DNA]</scope>
    <source>
        <strain evidence="2">cv. Yunnan</strain>
        <tissue evidence="1">Leaves</tissue>
    </source>
</reference>
<evidence type="ECO:0000313" key="1">
    <source>
        <dbReference type="EMBL" id="KAI3797579.1"/>
    </source>
</evidence>
<organism evidence="1 2">
    <name type="scientific">Smallanthus sonchifolius</name>
    <dbReference type="NCBI Taxonomy" id="185202"/>
    <lineage>
        <taxon>Eukaryota</taxon>
        <taxon>Viridiplantae</taxon>
        <taxon>Streptophyta</taxon>
        <taxon>Embryophyta</taxon>
        <taxon>Tracheophyta</taxon>
        <taxon>Spermatophyta</taxon>
        <taxon>Magnoliopsida</taxon>
        <taxon>eudicotyledons</taxon>
        <taxon>Gunneridae</taxon>
        <taxon>Pentapetalae</taxon>
        <taxon>asterids</taxon>
        <taxon>campanulids</taxon>
        <taxon>Asterales</taxon>
        <taxon>Asteraceae</taxon>
        <taxon>Asteroideae</taxon>
        <taxon>Heliantheae alliance</taxon>
        <taxon>Millerieae</taxon>
        <taxon>Smallanthus</taxon>
    </lineage>
</organism>
<keyword evidence="2" id="KW-1185">Reference proteome</keyword>
<proteinExistence type="predicted"/>